<feature type="domain" description="Major facilitator superfamily (MFS) profile" evidence="6">
    <location>
        <begin position="9"/>
        <end position="433"/>
    </location>
</feature>
<dbReference type="PROSITE" id="PS50850">
    <property type="entry name" value="MFS"/>
    <property type="match status" value="1"/>
</dbReference>
<keyword evidence="3 5" id="KW-1133">Transmembrane helix</keyword>
<proteinExistence type="predicted"/>
<evidence type="ECO:0000256" key="3">
    <source>
        <dbReference type="ARBA" id="ARBA00022989"/>
    </source>
</evidence>
<feature type="transmembrane region" description="Helical" evidence="5">
    <location>
        <begin position="249"/>
        <end position="266"/>
    </location>
</feature>
<dbReference type="OrthoDB" id="370281at2759"/>
<accession>A0A3M7RPX5</accession>
<organism evidence="7 8">
    <name type="scientific">Brachionus plicatilis</name>
    <name type="common">Marine rotifer</name>
    <name type="synonym">Brachionus muelleri</name>
    <dbReference type="NCBI Taxonomy" id="10195"/>
    <lineage>
        <taxon>Eukaryota</taxon>
        <taxon>Metazoa</taxon>
        <taxon>Spiralia</taxon>
        <taxon>Gnathifera</taxon>
        <taxon>Rotifera</taxon>
        <taxon>Eurotatoria</taxon>
        <taxon>Monogononta</taxon>
        <taxon>Pseudotrocha</taxon>
        <taxon>Ploima</taxon>
        <taxon>Brachionidae</taxon>
        <taxon>Brachionus</taxon>
    </lineage>
</organism>
<reference evidence="7 8" key="1">
    <citation type="journal article" date="2018" name="Sci. Rep.">
        <title>Genomic signatures of local adaptation to the degree of environmental predictability in rotifers.</title>
        <authorList>
            <person name="Franch-Gras L."/>
            <person name="Hahn C."/>
            <person name="Garcia-Roger E.M."/>
            <person name="Carmona M.J."/>
            <person name="Serra M."/>
            <person name="Gomez A."/>
        </authorList>
    </citation>
    <scope>NUCLEOTIDE SEQUENCE [LARGE SCALE GENOMIC DNA]</scope>
    <source>
        <strain evidence="7">HYR1</strain>
    </source>
</reference>
<dbReference type="STRING" id="10195.A0A3M7RPX5"/>
<sequence length="447" mass="50104">MFVSSLRLSYIVIFFLNFLTGIEYAVILPTALQFLQRYGGNQVELGFCLSAYSFSSLFSSPIMGRWSDKTNNTKLIIIIANFFQIAGSFMYFMGISTWFIIAGRLVAGIGLGVVSVTFSDVIKNTNAEERSPILSRIMVGRQIGMIIGPVFNFAMLNLNYKIGPFLLDKLSAPGLLMTGAWTLLQIVVIFFYTNLNDFNKKAEETSDEQTGLLASESAAQSYNSIRVVDNSETGPFILRLYNEYIRDEVIAVYCSTFTVFFMQTVLETMLTPFTRDYFNWSDIENSVLYGLAGLEIMIVFVLLSFLSKKIKDRNLLMIGIVGNLLTLIFLIVYLPMAEPSKGNIQQYLLFIFPVFGNVFSLPFIVLASISLLSKITSVHSQGLSQGIRRTVVGLACILGPNWGGVFYKQWYIMIGTLILLLTMSLIMSILSFKRLVAQPITSRLNLN</sequence>
<dbReference type="PANTHER" id="PTHR23510:SF16">
    <property type="entry name" value="MAJOR FACILITATOR SUPERFAMILY (MFS) PROFILE DOMAIN-CONTAINING PROTEIN"/>
    <property type="match status" value="1"/>
</dbReference>
<dbReference type="InterPro" id="IPR011701">
    <property type="entry name" value="MFS"/>
</dbReference>
<comment type="caution">
    <text evidence="7">The sequence shown here is derived from an EMBL/GenBank/DDBJ whole genome shotgun (WGS) entry which is preliminary data.</text>
</comment>
<evidence type="ECO:0000313" key="7">
    <source>
        <dbReference type="EMBL" id="RNA25450.1"/>
    </source>
</evidence>
<feature type="transmembrane region" description="Helical" evidence="5">
    <location>
        <begin position="315"/>
        <end position="335"/>
    </location>
</feature>
<evidence type="ECO:0000256" key="1">
    <source>
        <dbReference type="ARBA" id="ARBA00004141"/>
    </source>
</evidence>
<protein>
    <submittedName>
        <fullName evidence="7">Major facilitator superfamily domain-containing 8-like</fullName>
    </submittedName>
</protein>
<feature type="transmembrane region" description="Helical" evidence="5">
    <location>
        <begin position="347"/>
        <end position="374"/>
    </location>
</feature>
<feature type="transmembrane region" description="Helical" evidence="5">
    <location>
        <begin position="172"/>
        <end position="192"/>
    </location>
</feature>
<evidence type="ECO:0000259" key="6">
    <source>
        <dbReference type="PROSITE" id="PS50850"/>
    </source>
</evidence>
<dbReference type="GO" id="GO:0022857">
    <property type="term" value="F:transmembrane transporter activity"/>
    <property type="evidence" value="ECO:0007669"/>
    <property type="project" value="InterPro"/>
</dbReference>
<feature type="transmembrane region" description="Helical" evidence="5">
    <location>
        <begin position="386"/>
        <end position="404"/>
    </location>
</feature>
<gene>
    <name evidence="7" type="ORF">BpHYR1_034488</name>
</gene>
<dbReference type="PANTHER" id="PTHR23510">
    <property type="entry name" value="INNER MEMBRANE TRANSPORT PROTEIN YAJR"/>
    <property type="match status" value="1"/>
</dbReference>
<feature type="transmembrane region" description="Helical" evidence="5">
    <location>
        <begin position="75"/>
        <end position="92"/>
    </location>
</feature>
<evidence type="ECO:0000256" key="2">
    <source>
        <dbReference type="ARBA" id="ARBA00022692"/>
    </source>
</evidence>
<dbReference type="InterPro" id="IPR020846">
    <property type="entry name" value="MFS_dom"/>
</dbReference>
<feature type="transmembrane region" description="Helical" evidence="5">
    <location>
        <begin position="98"/>
        <end position="122"/>
    </location>
</feature>
<dbReference type="InterPro" id="IPR051068">
    <property type="entry name" value="MFS_Domain-Containing_Protein"/>
</dbReference>
<dbReference type="Pfam" id="PF07690">
    <property type="entry name" value="MFS_1"/>
    <property type="match status" value="1"/>
</dbReference>
<dbReference type="AlphaFoldDB" id="A0A3M7RPX5"/>
<dbReference type="Proteomes" id="UP000276133">
    <property type="component" value="Unassembled WGS sequence"/>
</dbReference>
<feature type="transmembrane region" description="Helical" evidence="5">
    <location>
        <begin position="12"/>
        <end position="32"/>
    </location>
</feature>
<feature type="transmembrane region" description="Helical" evidence="5">
    <location>
        <begin position="286"/>
        <end position="306"/>
    </location>
</feature>
<dbReference type="SUPFAM" id="SSF103473">
    <property type="entry name" value="MFS general substrate transporter"/>
    <property type="match status" value="1"/>
</dbReference>
<keyword evidence="8" id="KW-1185">Reference proteome</keyword>
<dbReference type="InterPro" id="IPR036259">
    <property type="entry name" value="MFS_trans_sf"/>
</dbReference>
<name>A0A3M7RPX5_BRAPC</name>
<dbReference type="EMBL" id="REGN01002926">
    <property type="protein sequence ID" value="RNA25450.1"/>
    <property type="molecule type" value="Genomic_DNA"/>
</dbReference>
<feature type="transmembrane region" description="Helical" evidence="5">
    <location>
        <begin position="410"/>
        <end position="432"/>
    </location>
</feature>
<keyword evidence="4 5" id="KW-0472">Membrane</keyword>
<dbReference type="Gene3D" id="1.20.1250.20">
    <property type="entry name" value="MFS general substrate transporter like domains"/>
    <property type="match status" value="1"/>
</dbReference>
<feature type="transmembrane region" description="Helical" evidence="5">
    <location>
        <begin position="143"/>
        <end position="160"/>
    </location>
</feature>
<evidence type="ECO:0000313" key="8">
    <source>
        <dbReference type="Proteomes" id="UP000276133"/>
    </source>
</evidence>
<dbReference type="GO" id="GO:0016020">
    <property type="term" value="C:membrane"/>
    <property type="evidence" value="ECO:0007669"/>
    <property type="project" value="UniProtKB-SubCell"/>
</dbReference>
<evidence type="ECO:0000256" key="4">
    <source>
        <dbReference type="ARBA" id="ARBA00023136"/>
    </source>
</evidence>
<comment type="subcellular location">
    <subcellularLocation>
        <location evidence="1">Membrane</location>
        <topology evidence="1">Multi-pass membrane protein</topology>
    </subcellularLocation>
</comment>
<evidence type="ECO:0000256" key="5">
    <source>
        <dbReference type="SAM" id="Phobius"/>
    </source>
</evidence>
<keyword evidence="2 5" id="KW-0812">Transmembrane</keyword>